<sequence length="287" mass="32558">MAQAALAIPAGMAVRSENGLPFRLRLDGQRIGGRYGLTQVRFDRLAPGYHWAEFQVPAGRGVINYRTQVRLPEGRESRFILVTRRGYPPVLRRFDEIPLAGWANYRGGPFADYGYHCEPTPYGNAGGWPVPGGRDDWYNDRNGGYDEGGYSHNEPYNQQPNGGYNNGYPHNGNYNNGGYNGSGAYGSNYRHLLEPREVEDLLRAVNSKPFDSSKLAIAKQALDQSDIRSEDLRRLLEGLDFENSRLDLAKFAFNRVADRQNFHRVYDAFDFESSVREMQRYIDGNRS</sequence>
<dbReference type="Proteomes" id="UP001500454">
    <property type="component" value="Unassembled WGS sequence"/>
</dbReference>
<reference evidence="3" key="1">
    <citation type="journal article" date="2019" name="Int. J. Syst. Evol. Microbiol.">
        <title>The Global Catalogue of Microorganisms (GCM) 10K type strain sequencing project: providing services to taxonomists for standard genome sequencing and annotation.</title>
        <authorList>
            <consortium name="The Broad Institute Genomics Platform"/>
            <consortium name="The Broad Institute Genome Sequencing Center for Infectious Disease"/>
            <person name="Wu L."/>
            <person name="Ma J."/>
        </authorList>
    </citation>
    <scope>NUCLEOTIDE SEQUENCE [LARGE SCALE GENOMIC DNA]</scope>
    <source>
        <strain evidence="3">JCM 17924</strain>
    </source>
</reference>
<comment type="caution">
    <text evidence="2">The sequence shown here is derived from an EMBL/GenBank/DDBJ whole genome shotgun (WGS) entry which is preliminary data.</text>
</comment>
<protein>
    <recommendedName>
        <fullName evidence="1">DUF4476 domain-containing protein</fullName>
    </recommendedName>
</protein>
<evidence type="ECO:0000313" key="3">
    <source>
        <dbReference type="Proteomes" id="UP001500454"/>
    </source>
</evidence>
<dbReference type="InterPro" id="IPR028011">
    <property type="entry name" value="DUF4476"/>
</dbReference>
<proteinExistence type="predicted"/>
<evidence type="ECO:0000259" key="1">
    <source>
        <dbReference type="Pfam" id="PF14771"/>
    </source>
</evidence>
<evidence type="ECO:0000313" key="2">
    <source>
        <dbReference type="EMBL" id="GAA4390096.1"/>
    </source>
</evidence>
<accession>A0ABP8JFR0</accession>
<keyword evidence="3" id="KW-1185">Reference proteome</keyword>
<dbReference type="Pfam" id="PF14771">
    <property type="entry name" value="DUF4476"/>
    <property type="match status" value="1"/>
</dbReference>
<gene>
    <name evidence="2" type="ORF">GCM10023186_37970</name>
</gene>
<name>A0ABP8JFR0_9BACT</name>
<feature type="domain" description="DUF4476" evidence="1">
    <location>
        <begin position="194"/>
        <end position="282"/>
    </location>
</feature>
<organism evidence="2 3">
    <name type="scientific">Hymenobacter koreensis</name>
    <dbReference type="NCBI Taxonomy" id="1084523"/>
    <lineage>
        <taxon>Bacteria</taxon>
        <taxon>Pseudomonadati</taxon>
        <taxon>Bacteroidota</taxon>
        <taxon>Cytophagia</taxon>
        <taxon>Cytophagales</taxon>
        <taxon>Hymenobacteraceae</taxon>
        <taxon>Hymenobacter</taxon>
    </lineage>
</organism>
<dbReference type="EMBL" id="BAABHA010000015">
    <property type="protein sequence ID" value="GAA4390096.1"/>
    <property type="molecule type" value="Genomic_DNA"/>
</dbReference>